<dbReference type="InterPro" id="IPR036259">
    <property type="entry name" value="MFS_trans_sf"/>
</dbReference>
<evidence type="ECO:0000256" key="1">
    <source>
        <dbReference type="ARBA" id="ARBA00004651"/>
    </source>
</evidence>
<feature type="transmembrane region" description="Helical" evidence="9">
    <location>
        <begin position="74"/>
        <end position="92"/>
    </location>
</feature>
<dbReference type="InterPro" id="IPR011701">
    <property type="entry name" value="MFS"/>
</dbReference>
<comment type="caution">
    <text evidence="11">The sequence shown here is derived from an EMBL/GenBank/DDBJ whole genome shotgun (WGS) entry which is preliminary data.</text>
</comment>
<dbReference type="RefSeq" id="WP_126609822.1">
    <property type="nucleotide sequence ID" value="NZ_AP025145.1"/>
</dbReference>
<protein>
    <submittedName>
        <fullName evidence="11">Sugar efflux transporter SetB</fullName>
    </submittedName>
</protein>
<feature type="transmembrane region" description="Helical" evidence="9">
    <location>
        <begin position="365"/>
        <end position="384"/>
    </location>
</feature>
<evidence type="ECO:0000256" key="8">
    <source>
        <dbReference type="ARBA" id="ARBA00023136"/>
    </source>
</evidence>
<dbReference type="SUPFAM" id="SSF103473">
    <property type="entry name" value="MFS general substrate transporter"/>
    <property type="match status" value="1"/>
</dbReference>
<dbReference type="PROSITE" id="PS50850">
    <property type="entry name" value="MFS"/>
    <property type="match status" value="1"/>
</dbReference>
<evidence type="ECO:0000313" key="12">
    <source>
        <dbReference type="Proteomes" id="UP001156690"/>
    </source>
</evidence>
<keyword evidence="5" id="KW-0762">Sugar transport</keyword>
<keyword evidence="12" id="KW-1185">Reference proteome</keyword>
<evidence type="ECO:0000256" key="5">
    <source>
        <dbReference type="ARBA" id="ARBA00022597"/>
    </source>
</evidence>
<evidence type="ECO:0000256" key="6">
    <source>
        <dbReference type="ARBA" id="ARBA00022692"/>
    </source>
</evidence>
<dbReference type="PANTHER" id="PTHR23535:SF2">
    <property type="entry name" value="SUGAR EFFLUX TRANSPORTER A-RELATED"/>
    <property type="match status" value="1"/>
</dbReference>
<accession>A0AAV5P1V0</accession>
<dbReference type="Gene3D" id="1.20.1250.20">
    <property type="entry name" value="MFS general substrate transporter like domains"/>
    <property type="match status" value="2"/>
</dbReference>
<evidence type="ECO:0000256" key="2">
    <source>
        <dbReference type="ARBA" id="ARBA00006523"/>
    </source>
</evidence>
<evidence type="ECO:0000256" key="9">
    <source>
        <dbReference type="SAM" id="Phobius"/>
    </source>
</evidence>
<dbReference type="PANTHER" id="PTHR23535">
    <property type="entry name" value="SUGAR EFFLUX TRANSPORTER A-RELATED"/>
    <property type="match status" value="1"/>
</dbReference>
<keyword evidence="8 9" id="KW-0472">Membrane</keyword>
<dbReference type="EMBL" id="BSNX01000075">
    <property type="protein sequence ID" value="GLQ76369.1"/>
    <property type="molecule type" value="Genomic_DNA"/>
</dbReference>
<name>A0AAV5P1V0_9VIBR</name>
<evidence type="ECO:0000256" key="4">
    <source>
        <dbReference type="ARBA" id="ARBA00022475"/>
    </source>
</evidence>
<reference evidence="12" key="1">
    <citation type="journal article" date="2019" name="Int. J. Syst. Evol. Microbiol.">
        <title>The Global Catalogue of Microorganisms (GCM) 10K type strain sequencing project: providing services to taxonomists for standard genome sequencing and annotation.</title>
        <authorList>
            <consortium name="The Broad Institute Genomics Platform"/>
            <consortium name="The Broad Institute Genome Sequencing Center for Infectious Disease"/>
            <person name="Wu L."/>
            <person name="Ma J."/>
        </authorList>
    </citation>
    <scope>NUCLEOTIDE SEQUENCE [LARGE SCALE GENOMIC DNA]</scope>
    <source>
        <strain evidence="12">NBRC 15640</strain>
    </source>
</reference>
<feature type="domain" description="Major facilitator superfamily (MFS) profile" evidence="10">
    <location>
        <begin position="6"/>
        <end position="387"/>
    </location>
</feature>
<comment type="subcellular location">
    <subcellularLocation>
        <location evidence="1">Cell membrane</location>
        <topology evidence="1">Multi-pass membrane protein</topology>
    </subcellularLocation>
</comment>
<feature type="transmembrane region" description="Helical" evidence="9">
    <location>
        <begin position="132"/>
        <end position="157"/>
    </location>
</feature>
<feature type="transmembrane region" description="Helical" evidence="9">
    <location>
        <begin position="334"/>
        <end position="359"/>
    </location>
</feature>
<feature type="transmembrane region" description="Helical" evidence="9">
    <location>
        <begin position="7"/>
        <end position="29"/>
    </location>
</feature>
<dbReference type="Proteomes" id="UP001156690">
    <property type="component" value="Unassembled WGS sequence"/>
</dbReference>
<dbReference type="GO" id="GO:0005886">
    <property type="term" value="C:plasma membrane"/>
    <property type="evidence" value="ECO:0007669"/>
    <property type="project" value="UniProtKB-SubCell"/>
</dbReference>
<keyword evidence="4" id="KW-1003">Cell membrane</keyword>
<evidence type="ECO:0000256" key="7">
    <source>
        <dbReference type="ARBA" id="ARBA00022989"/>
    </source>
</evidence>
<evidence type="ECO:0000259" key="10">
    <source>
        <dbReference type="PROSITE" id="PS50850"/>
    </source>
</evidence>
<dbReference type="Pfam" id="PF07690">
    <property type="entry name" value="MFS_1"/>
    <property type="match status" value="2"/>
</dbReference>
<feature type="transmembrane region" description="Helical" evidence="9">
    <location>
        <begin position="98"/>
        <end position="120"/>
    </location>
</feature>
<organism evidence="11 12">
    <name type="scientific">Vibrio penaeicida</name>
    <dbReference type="NCBI Taxonomy" id="104609"/>
    <lineage>
        <taxon>Bacteria</taxon>
        <taxon>Pseudomonadati</taxon>
        <taxon>Pseudomonadota</taxon>
        <taxon>Gammaproteobacteria</taxon>
        <taxon>Vibrionales</taxon>
        <taxon>Vibrionaceae</taxon>
        <taxon>Vibrio</taxon>
    </lineage>
</organism>
<sequence length="396" mass="42943">MWTNRTAILFLFTTFATGLCGSFFFPLSSLFMVEALNATPAMLSAFLVLSVFSSVVVSQFIAYRSDRGWKRKRILLVSFCGYLVTVLGFSFIRDYYLAVAISVVFGSVTGAIYGQAFALAREYADRHLNDQATTFLSTLRAGMALAWVFGPPIAFIIKAEYGFSATFLMSAGMIVVTIAIVFFFLPDGEMKEEKVEDAPTAIPWYQRASVVLFCLSMLMTFFANGLYLTAMPLYITKELGLSESLPGTFLGIAALCEIPIMLAAGWLAAKYGGNRVVGVALVCGMVFFIGIIKATEVWQLIAMQICNGIFVGITASLGMVILQDMMKDQLGVASTLFSNVLQGSTLLASISIGIVGGMYNYYSTFYLSLGGTVLGLVFLAMAALRNRSTCGIAPAY</sequence>
<comment type="similarity">
    <text evidence="2">Belongs to the major facilitator superfamily. Set transporter family.</text>
</comment>
<feature type="transmembrane region" description="Helical" evidence="9">
    <location>
        <begin position="276"/>
        <end position="295"/>
    </location>
</feature>
<feature type="transmembrane region" description="Helical" evidence="9">
    <location>
        <begin position="163"/>
        <end position="185"/>
    </location>
</feature>
<feature type="transmembrane region" description="Helical" evidence="9">
    <location>
        <begin position="247"/>
        <end position="269"/>
    </location>
</feature>
<keyword evidence="6 9" id="KW-0812">Transmembrane</keyword>
<proteinExistence type="inferred from homology"/>
<evidence type="ECO:0000256" key="3">
    <source>
        <dbReference type="ARBA" id="ARBA00022448"/>
    </source>
</evidence>
<keyword evidence="7 9" id="KW-1133">Transmembrane helix</keyword>
<evidence type="ECO:0000313" key="11">
    <source>
        <dbReference type="EMBL" id="GLQ76369.1"/>
    </source>
</evidence>
<gene>
    <name evidence="11" type="ORF">GCM10007932_57320</name>
</gene>
<dbReference type="AlphaFoldDB" id="A0AAV5P1V0"/>
<dbReference type="InterPro" id="IPR020846">
    <property type="entry name" value="MFS_dom"/>
</dbReference>
<feature type="transmembrane region" description="Helical" evidence="9">
    <location>
        <begin position="210"/>
        <end position="235"/>
    </location>
</feature>
<dbReference type="CDD" id="cd17471">
    <property type="entry name" value="MFS_Set"/>
    <property type="match status" value="1"/>
</dbReference>
<dbReference type="GO" id="GO:0022857">
    <property type="term" value="F:transmembrane transporter activity"/>
    <property type="evidence" value="ECO:0007669"/>
    <property type="project" value="InterPro"/>
</dbReference>
<feature type="transmembrane region" description="Helical" evidence="9">
    <location>
        <begin position="41"/>
        <end position="62"/>
    </location>
</feature>
<keyword evidence="3" id="KW-0813">Transport</keyword>
<feature type="transmembrane region" description="Helical" evidence="9">
    <location>
        <begin position="301"/>
        <end position="322"/>
    </location>
</feature>